<dbReference type="OrthoDB" id="5243170at2"/>
<reference evidence="7 8" key="1">
    <citation type="submission" date="2017-07" db="EMBL/GenBank/DDBJ databases">
        <title>Amycolatopsis antarcticus sp. nov., isolated from the surface of an Antarcticus brown macroalga.</title>
        <authorList>
            <person name="Wang J."/>
            <person name="Leiva S."/>
            <person name="Huang J."/>
            <person name="Huang Y."/>
        </authorList>
    </citation>
    <scope>NUCLEOTIDE SEQUENCE [LARGE SCALE GENOMIC DNA]</scope>
    <source>
        <strain evidence="7 8">AU-G6</strain>
    </source>
</reference>
<name>A0A263D3S4_9PSEU</name>
<dbReference type="EMBL" id="NKYE01000009">
    <property type="protein sequence ID" value="OZM72106.1"/>
    <property type="molecule type" value="Genomic_DNA"/>
</dbReference>
<dbReference type="GO" id="GO:0005507">
    <property type="term" value="F:copper ion binding"/>
    <property type="evidence" value="ECO:0007669"/>
    <property type="project" value="InterPro"/>
</dbReference>
<sequence>MSRSLVAALAAALTMLGLVLAPVSVSANTGTANTEAAAQVLTWTAGNSVTEYTSAPTEAVAGETTIVFENSEATGNTTSMPHTLTFDTTTPGYNHDVDTDLLANPSDANGGRHETTVTLTPGKYRYYCAIPGHLQMTGEFVVTEDGGGGEDTTPPTVSAEAAGEQDADGNYIGSASVTVNATDQGSGVDSVEYQLDGGEFLPYSEPVVVDSVGEHMVHFRATDVAGNVSEEGMLSFAVVEGDAGDVTPPTVSAEVTGNQDGEGNYLDAATVAITAQDEGSGVDSVEYQLDGGEFLPYSEPVVVDSVGEHMVHFRATDVAGNVSEEGMSSFAVVEGPDIEGPTVTAVVSGDQNANWEYLGRAFLSLSAVDDKSEVAVLEYALDGGTWTSYTKPVMVNTLGKHIVRYRAFDSEGNASEQSSGSFTIVAAGSAAVHTRAVRVL</sequence>
<evidence type="ECO:0000313" key="8">
    <source>
        <dbReference type="Proteomes" id="UP000242444"/>
    </source>
</evidence>
<dbReference type="PROSITE" id="PS00196">
    <property type="entry name" value="COPPER_BLUE"/>
    <property type="match status" value="1"/>
</dbReference>
<evidence type="ECO:0000313" key="7">
    <source>
        <dbReference type="EMBL" id="OZM72106.1"/>
    </source>
</evidence>
<dbReference type="NCBIfam" id="NF047446">
    <property type="entry name" value="barrel_OmpL47"/>
    <property type="match status" value="3"/>
</dbReference>
<comment type="caution">
    <text evidence="7">The sequence shown here is derived from an EMBL/GenBank/DDBJ whole genome shotgun (WGS) entry which is preliminary data.</text>
</comment>
<keyword evidence="2" id="KW-0479">Metal-binding</keyword>
<keyword evidence="3" id="KW-0249">Electron transport</keyword>
<evidence type="ECO:0000256" key="4">
    <source>
        <dbReference type="ARBA" id="ARBA00023008"/>
    </source>
</evidence>
<dbReference type="Gene3D" id="2.60.40.420">
    <property type="entry name" value="Cupredoxins - blue copper proteins"/>
    <property type="match status" value="1"/>
</dbReference>
<dbReference type="Pfam" id="PF00127">
    <property type="entry name" value="Copper-bind"/>
    <property type="match status" value="1"/>
</dbReference>
<organism evidence="7 8">
    <name type="scientific">Amycolatopsis antarctica</name>
    <dbReference type="NCBI Taxonomy" id="1854586"/>
    <lineage>
        <taxon>Bacteria</taxon>
        <taxon>Bacillati</taxon>
        <taxon>Actinomycetota</taxon>
        <taxon>Actinomycetes</taxon>
        <taxon>Pseudonocardiales</taxon>
        <taxon>Pseudonocardiaceae</taxon>
        <taxon>Amycolatopsis</taxon>
    </lineage>
</organism>
<keyword evidence="8" id="KW-1185">Reference proteome</keyword>
<proteinExistence type="predicted"/>
<keyword evidence="5" id="KW-0732">Signal</keyword>
<evidence type="ECO:0000256" key="3">
    <source>
        <dbReference type="ARBA" id="ARBA00022982"/>
    </source>
</evidence>
<feature type="domain" description="Blue (type 1) copper" evidence="6">
    <location>
        <begin position="69"/>
        <end position="142"/>
    </location>
</feature>
<feature type="signal peptide" evidence="5">
    <location>
        <begin position="1"/>
        <end position="27"/>
    </location>
</feature>
<keyword evidence="4" id="KW-0186">Copper</keyword>
<keyword evidence="1" id="KW-0813">Transport</keyword>
<accession>A0A263D3S4</accession>
<protein>
    <submittedName>
        <fullName evidence="7">Copper-binding protein</fullName>
    </submittedName>
</protein>
<evidence type="ECO:0000256" key="1">
    <source>
        <dbReference type="ARBA" id="ARBA00022448"/>
    </source>
</evidence>
<evidence type="ECO:0000256" key="5">
    <source>
        <dbReference type="SAM" id="SignalP"/>
    </source>
</evidence>
<dbReference type="Proteomes" id="UP000242444">
    <property type="component" value="Unassembled WGS sequence"/>
</dbReference>
<evidence type="ECO:0000256" key="2">
    <source>
        <dbReference type="ARBA" id="ARBA00022723"/>
    </source>
</evidence>
<dbReference type="InterPro" id="IPR028871">
    <property type="entry name" value="BlueCu_1_BS"/>
</dbReference>
<dbReference type="InterPro" id="IPR058094">
    <property type="entry name" value="Ig-like_OmpL47-like"/>
</dbReference>
<dbReference type="AlphaFoldDB" id="A0A263D3S4"/>
<feature type="chain" id="PRO_5012537413" evidence="5">
    <location>
        <begin position="28"/>
        <end position="440"/>
    </location>
</feature>
<dbReference type="InterPro" id="IPR008972">
    <property type="entry name" value="Cupredoxin"/>
</dbReference>
<dbReference type="InParanoid" id="A0A263D3S4"/>
<dbReference type="SUPFAM" id="SSF49503">
    <property type="entry name" value="Cupredoxins"/>
    <property type="match status" value="1"/>
</dbReference>
<gene>
    <name evidence="7" type="ORF">CFN78_16310</name>
</gene>
<dbReference type="InterPro" id="IPR000923">
    <property type="entry name" value="BlueCu_1"/>
</dbReference>
<dbReference type="GO" id="GO:0009055">
    <property type="term" value="F:electron transfer activity"/>
    <property type="evidence" value="ECO:0007669"/>
    <property type="project" value="InterPro"/>
</dbReference>
<dbReference type="RefSeq" id="WP_094863677.1">
    <property type="nucleotide sequence ID" value="NZ_NKYE01000009.1"/>
</dbReference>
<evidence type="ECO:0000259" key="6">
    <source>
        <dbReference type="Pfam" id="PF00127"/>
    </source>
</evidence>